<organism evidence="4 5">
    <name type="scientific">Mycobacterium simiae</name>
    <name type="common">Mycobacterium habana</name>
    <dbReference type="NCBI Taxonomy" id="1784"/>
    <lineage>
        <taxon>Bacteria</taxon>
        <taxon>Bacillati</taxon>
        <taxon>Actinomycetota</taxon>
        <taxon>Actinomycetes</taxon>
        <taxon>Mycobacteriales</taxon>
        <taxon>Mycobacteriaceae</taxon>
        <taxon>Mycobacterium</taxon>
        <taxon>Mycobacterium simiae complex</taxon>
    </lineage>
</organism>
<dbReference type="Pfam" id="PF01469">
    <property type="entry name" value="Pentapeptide_2"/>
    <property type="match status" value="2"/>
</dbReference>
<sequence length="489" mass="47206">MTNPHFAWLPPEINSALMFAGPGAGPLLAAATGWNGLAEELAAAAASFSAVTSELTNGFWQGASAAAMLTVATQYMAWLGAAALQAEQVGIQAAATASAFEAALAATVQPAVVAANRGLMQVLAATNWLGFNTPAIMDIEAAYEQMWASDVAAMAAYHFDASAAAAQLAPWQQVLRNLGIDIGKNGAINLGFGNTGSGNIGIGNTGSGNLGVGNTGSGNVGSGNTGNNNLGMGNLGSGNLGFASTGDRSLGFGLTGDNKVGFGGFNSGSGNVGFGNSGTGNVGFFNSGTGNLGIGNSGLLNSGLGNSGSINAGFGNAGSMNMGLWQSAMPGDMAAAAALDPALASSASYATGGTATLGSSILNSALAQTGAVNPALASPLHPASATPTAAAPAAAPATPASGLDSGSASTGAGNAGSGSAAPSGVRSAGTGYTGVYNAGANDAGLRTATREAGLGAPSTSGSSIPRSTFYPSREPGEPDTGIKLPVRSE</sequence>
<evidence type="ECO:0000313" key="4">
    <source>
        <dbReference type="EMBL" id="KAA1248751.1"/>
    </source>
</evidence>
<dbReference type="InterPro" id="IPR000030">
    <property type="entry name" value="PPE_dom"/>
</dbReference>
<dbReference type="OrthoDB" id="4749881at2"/>
<dbReference type="SUPFAM" id="SSF140459">
    <property type="entry name" value="PE/PPE dimer-like"/>
    <property type="match status" value="1"/>
</dbReference>
<gene>
    <name evidence="4" type="ORF">F0Q45_18865</name>
</gene>
<dbReference type="InterPro" id="IPR038332">
    <property type="entry name" value="PPE_sf"/>
</dbReference>
<protein>
    <submittedName>
        <fullName evidence="4">PPE family protein</fullName>
    </submittedName>
</protein>
<proteinExistence type="inferred from homology"/>
<name>A0A5B1BL84_MYCSI</name>
<evidence type="ECO:0000256" key="1">
    <source>
        <dbReference type="ARBA" id="ARBA00010652"/>
    </source>
</evidence>
<evidence type="ECO:0000313" key="5">
    <source>
        <dbReference type="Proteomes" id="UP000324701"/>
    </source>
</evidence>
<dbReference type="AlphaFoldDB" id="A0A5B1BL84"/>
<feature type="region of interest" description="Disordered" evidence="2">
    <location>
        <begin position="380"/>
        <end position="426"/>
    </location>
</feature>
<evidence type="ECO:0000256" key="2">
    <source>
        <dbReference type="SAM" id="MobiDB-lite"/>
    </source>
</evidence>
<dbReference type="FunFam" id="1.20.1260.20:FF:000001">
    <property type="entry name" value="PPE family protein PPE41"/>
    <property type="match status" value="1"/>
</dbReference>
<dbReference type="RefSeq" id="WP_149655387.1">
    <property type="nucleotide sequence ID" value="NZ_VTZN01000133.1"/>
</dbReference>
<dbReference type="GO" id="GO:0052572">
    <property type="term" value="P:response to host immune response"/>
    <property type="evidence" value="ECO:0007669"/>
    <property type="project" value="TreeGrafter"/>
</dbReference>
<evidence type="ECO:0000259" key="3">
    <source>
        <dbReference type="Pfam" id="PF00823"/>
    </source>
</evidence>
<reference evidence="4 5" key="1">
    <citation type="submission" date="2019-09" db="EMBL/GenBank/DDBJ databases">
        <title>Report of infection by Mycobacterium simiae a patient suffering from pulmonary tuberculosis.</title>
        <authorList>
            <person name="Mohanty P.S."/>
            <person name="Bansal A.K."/>
            <person name="Singh H."/>
            <person name="Sharma S."/>
            <person name="Patil S.A."/>
            <person name="Upadhaya P."/>
            <person name="Singh P.K."/>
            <person name="Kumar D."/>
            <person name="Kumar S."/>
            <person name="Singh R.K."/>
            <person name="Chaudhary B."/>
        </authorList>
    </citation>
    <scope>NUCLEOTIDE SEQUENCE [LARGE SCALE GENOMIC DNA]</scope>
    <source>
        <strain evidence="4 5">JAL-560-SIM</strain>
    </source>
</reference>
<feature type="compositionally biased region" description="Polar residues" evidence="2">
    <location>
        <begin position="457"/>
        <end position="470"/>
    </location>
</feature>
<feature type="domain" description="PPE" evidence="3">
    <location>
        <begin position="5"/>
        <end position="168"/>
    </location>
</feature>
<comment type="similarity">
    <text evidence="1">Belongs to the mycobacterial PPE family.</text>
</comment>
<keyword evidence="5" id="KW-1185">Reference proteome</keyword>
<dbReference type="PANTHER" id="PTHR46766">
    <property type="entry name" value="GLUTAMINE-RICH PROTEIN 2"/>
    <property type="match status" value="1"/>
</dbReference>
<comment type="caution">
    <text evidence="4">The sequence shown here is derived from an EMBL/GenBank/DDBJ whole genome shotgun (WGS) entry which is preliminary data.</text>
</comment>
<dbReference type="EMBL" id="VTZN01000133">
    <property type="protein sequence ID" value="KAA1248751.1"/>
    <property type="molecule type" value="Genomic_DNA"/>
</dbReference>
<accession>A0A5B1BL84</accession>
<dbReference type="InterPro" id="IPR002989">
    <property type="entry name" value="Mycobac_pentapep"/>
</dbReference>
<dbReference type="PANTHER" id="PTHR46766:SF1">
    <property type="entry name" value="GLUTAMINE-RICH PROTEIN 2"/>
    <property type="match status" value="1"/>
</dbReference>
<dbReference type="Gene3D" id="1.20.1260.20">
    <property type="entry name" value="PPE superfamily"/>
    <property type="match status" value="1"/>
</dbReference>
<feature type="region of interest" description="Disordered" evidence="2">
    <location>
        <begin position="448"/>
        <end position="489"/>
    </location>
</feature>
<dbReference type="Pfam" id="PF00823">
    <property type="entry name" value="PPE"/>
    <property type="match status" value="1"/>
</dbReference>
<dbReference type="Proteomes" id="UP000324701">
    <property type="component" value="Unassembled WGS sequence"/>
</dbReference>